<dbReference type="GO" id="GO:0008237">
    <property type="term" value="F:metallopeptidase activity"/>
    <property type="evidence" value="ECO:0007669"/>
    <property type="project" value="UniProtKB-KW"/>
</dbReference>
<dbReference type="PANTHER" id="PTHR30168:SF0">
    <property type="entry name" value="INNER MEMBRANE PROTEIN"/>
    <property type="match status" value="1"/>
</dbReference>
<dbReference type="RefSeq" id="WP_094568935.1">
    <property type="nucleotide sequence ID" value="NZ_CP022743.1"/>
</dbReference>
<evidence type="ECO:0000256" key="1">
    <source>
        <dbReference type="ARBA" id="ARBA00004167"/>
    </source>
</evidence>
<keyword evidence="7" id="KW-0378">Hydrolase</keyword>
<dbReference type="EMBL" id="CP022743">
    <property type="protein sequence ID" value="ASU32325.1"/>
    <property type="molecule type" value="Genomic_DNA"/>
</dbReference>
<dbReference type="InterPro" id="IPR007343">
    <property type="entry name" value="Uncharacterised_pept_Zn_put"/>
</dbReference>
<evidence type="ECO:0000256" key="4">
    <source>
        <dbReference type="ARBA" id="ARBA00023136"/>
    </source>
</evidence>
<dbReference type="OrthoDB" id="9774900at2"/>
<name>A0A223NQY5_9SPHI</name>
<protein>
    <submittedName>
        <fullName evidence="7">Metalloprotease</fullName>
    </submittedName>
</protein>
<evidence type="ECO:0000313" key="8">
    <source>
        <dbReference type="Proteomes" id="UP000215002"/>
    </source>
</evidence>
<evidence type="ECO:0000256" key="2">
    <source>
        <dbReference type="ARBA" id="ARBA00022692"/>
    </source>
</evidence>
<feature type="region of interest" description="Disordered" evidence="5">
    <location>
        <begin position="52"/>
        <end position="71"/>
    </location>
</feature>
<evidence type="ECO:0000256" key="5">
    <source>
        <dbReference type="SAM" id="MobiDB-lite"/>
    </source>
</evidence>
<sequence length="290" mass="31702">MQWFGGRESDNVEEGSSSGGGRGFIFGGGIIGFIGLLIYLFTGVNPAQLLNGGGGDSSQQQNTRVTNGPEGNQKKFARVILAGTEDVWDNIFSSMNRTYTKPTLHLYSEGVDAAGCGFASSATGPFYCPADRKVYLDTSFFAEMQQRFQAPGEFAAAYVIAHEVGHHVQNLLGVSQKMDEARRRLSQTQYNKLSVKLELQADFYAGVWAHYEAKNSQNGIVINRSDIDSALVAANAIGDDRLQKKYQGRVEPDSFTHGTSKQRAYWFKKGFDTGDISQGNTFAAGELDEE</sequence>
<proteinExistence type="predicted"/>
<dbReference type="Pfam" id="PF04228">
    <property type="entry name" value="Zn_peptidase"/>
    <property type="match status" value="1"/>
</dbReference>
<evidence type="ECO:0000313" key="7">
    <source>
        <dbReference type="EMBL" id="ASU32325.1"/>
    </source>
</evidence>
<keyword evidence="4 6" id="KW-0472">Membrane</keyword>
<dbReference type="KEGG" id="muc:MuYL_0422"/>
<dbReference type="GO" id="GO:0016020">
    <property type="term" value="C:membrane"/>
    <property type="evidence" value="ECO:0007669"/>
    <property type="project" value="UniProtKB-SubCell"/>
</dbReference>
<keyword evidence="3 6" id="KW-1133">Transmembrane helix</keyword>
<reference evidence="7 8" key="1">
    <citation type="submission" date="2017-08" db="EMBL/GenBank/DDBJ databases">
        <title>Complete genome sequence of Mucilaginibacter sp. strain BJC16-A31.</title>
        <authorList>
            <consortium name="Henan University of Science and Technology"/>
            <person name="You X."/>
        </authorList>
    </citation>
    <scope>NUCLEOTIDE SEQUENCE [LARGE SCALE GENOMIC DNA]</scope>
    <source>
        <strain evidence="7 8">BJC16-A31</strain>
    </source>
</reference>
<evidence type="ECO:0000256" key="3">
    <source>
        <dbReference type="ARBA" id="ARBA00022989"/>
    </source>
</evidence>
<keyword evidence="7" id="KW-0482">Metalloprotease</keyword>
<keyword evidence="2 6" id="KW-0812">Transmembrane</keyword>
<keyword evidence="7" id="KW-0645">Protease</keyword>
<dbReference type="PANTHER" id="PTHR30168">
    <property type="entry name" value="PUTATIVE MEMBRANE PROTEIN YPFJ"/>
    <property type="match status" value="1"/>
</dbReference>
<dbReference type="AlphaFoldDB" id="A0A223NQY5"/>
<gene>
    <name evidence="7" type="ORF">MuYL_0422</name>
</gene>
<organism evidence="7 8">
    <name type="scientific">Mucilaginibacter xinganensis</name>
    <dbReference type="NCBI Taxonomy" id="1234841"/>
    <lineage>
        <taxon>Bacteria</taxon>
        <taxon>Pseudomonadati</taxon>
        <taxon>Bacteroidota</taxon>
        <taxon>Sphingobacteriia</taxon>
        <taxon>Sphingobacteriales</taxon>
        <taxon>Sphingobacteriaceae</taxon>
        <taxon>Mucilaginibacter</taxon>
    </lineage>
</organism>
<dbReference type="Proteomes" id="UP000215002">
    <property type="component" value="Chromosome"/>
</dbReference>
<keyword evidence="8" id="KW-1185">Reference proteome</keyword>
<accession>A0A223NQY5</accession>
<evidence type="ECO:0000256" key="6">
    <source>
        <dbReference type="SAM" id="Phobius"/>
    </source>
</evidence>
<feature type="transmembrane region" description="Helical" evidence="6">
    <location>
        <begin position="20"/>
        <end position="41"/>
    </location>
</feature>
<comment type="subcellular location">
    <subcellularLocation>
        <location evidence="1">Membrane</location>
        <topology evidence="1">Single-pass membrane protein</topology>
    </subcellularLocation>
</comment>
<dbReference type="GO" id="GO:0006508">
    <property type="term" value="P:proteolysis"/>
    <property type="evidence" value="ECO:0007669"/>
    <property type="project" value="UniProtKB-KW"/>
</dbReference>